<evidence type="ECO:0000256" key="3">
    <source>
        <dbReference type="ARBA" id="ARBA00023002"/>
    </source>
</evidence>
<name>A0A975F126_9SPIR</name>
<dbReference type="Gene3D" id="3.50.50.60">
    <property type="entry name" value="FAD/NAD(P)-binding domain"/>
    <property type="match status" value="2"/>
</dbReference>
<dbReference type="GO" id="GO:0000104">
    <property type="term" value="F:succinate dehydrogenase activity"/>
    <property type="evidence" value="ECO:0007669"/>
    <property type="project" value="TreeGrafter"/>
</dbReference>
<proteinExistence type="predicted"/>
<protein>
    <submittedName>
        <fullName evidence="5">FAD-binding protein</fullName>
    </submittedName>
</protein>
<dbReference type="Pfam" id="PF00890">
    <property type="entry name" value="FAD_binding_2"/>
    <property type="match status" value="1"/>
</dbReference>
<organism evidence="5 6">
    <name type="scientific">Treponema parvum</name>
    <dbReference type="NCBI Taxonomy" id="138851"/>
    <lineage>
        <taxon>Bacteria</taxon>
        <taxon>Pseudomonadati</taxon>
        <taxon>Spirochaetota</taxon>
        <taxon>Spirochaetia</taxon>
        <taxon>Spirochaetales</taxon>
        <taxon>Treponemataceae</taxon>
        <taxon>Treponema</taxon>
    </lineage>
</organism>
<dbReference type="PANTHER" id="PTHR11632">
    <property type="entry name" value="SUCCINATE DEHYDROGENASE 2 FLAVOPROTEIN SUBUNIT"/>
    <property type="match status" value="1"/>
</dbReference>
<comment type="cofactor">
    <cofactor evidence="1">
        <name>FAD</name>
        <dbReference type="ChEBI" id="CHEBI:57692"/>
    </cofactor>
</comment>
<evidence type="ECO:0000313" key="6">
    <source>
        <dbReference type="Proteomes" id="UP000671995"/>
    </source>
</evidence>
<evidence type="ECO:0000256" key="1">
    <source>
        <dbReference type="ARBA" id="ARBA00001974"/>
    </source>
</evidence>
<dbReference type="PRINTS" id="PR00368">
    <property type="entry name" value="FADPNR"/>
</dbReference>
<dbReference type="Proteomes" id="UP000671995">
    <property type="component" value="Chromosome"/>
</dbReference>
<dbReference type="InterPro" id="IPR030664">
    <property type="entry name" value="SdhA/FrdA/AprA"/>
</dbReference>
<reference evidence="5" key="1">
    <citation type="submission" date="2020-05" db="EMBL/GenBank/DDBJ databases">
        <authorList>
            <person name="Zeng H."/>
            <person name="Chan Y.K."/>
            <person name="Watt R.M."/>
        </authorList>
    </citation>
    <scope>NUCLEOTIDE SEQUENCE</scope>
    <source>
        <strain evidence="5">ATCC 700773</strain>
    </source>
</reference>
<dbReference type="PANTHER" id="PTHR11632:SF51">
    <property type="entry name" value="SUCCINATE DEHYDROGENASE [UBIQUINONE] FLAVOPROTEIN SUBUNIT, MITOCHONDRIAL"/>
    <property type="match status" value="1"/>
</dbReference>
<evidence type="ECO:0000313" key="5">
    <source>
        <dbReference type="EMBL" id="QTQ12626.1"/>
    </source>
</evidence>
<evidence type="ECO:0000256" key="2">
    <source>
        <dbReference type="ARBA" id="ARBA00022630"/>
    </source>
</evidence>
<gene>
    <name evidence="5" type="ORF">HRI96_10715</name>
</gene>
<dbReference type="EMBL" id="CP054257">
    <property type="protein sequence ID" value="QTQ12626.1"/>
    <property type="molecule type" value="Genomic_DNA"/>
</dbReference>
<dbReference type="SUPFAM" id="SSF51905">
    <property type="entry name" value="FAD/NAD(P)-binding domain"/>
    <property type="match status" value="1"/>
</dbReference>
<dbReference type="GO" id="GO:0005886">
    <property type="term" value="C:plasma membrane"/>
    <property type="evidence" value="ECO:0007669"/>
    <property type="project" value="TreeGrafter"/>
</dbReference>
<dbReference type="RefSeq" id="WP_210117339.1">
    <property type="nucleotide sequence ID" value="NZ_CP054257.1"/>
</dbReference>
<accession>A0A975F126</accession>
<dbReference type="InterPro" id="IPR036188">
    <property type="entry name" value="FAD/NAD-bd_sf"/>
</dbReference>
<reference evidence="5" key="2">
    <citation type="journal article" date="2021" name="Microbiol. Resour. Announc.">
        <title>Complete Genome Sequences of Three Human Oral Treponema parvum Isolates.</title>
        <authorList>
            <person name="Zeng H."/>
            <person name="Watt R.M."/>
        </authorList>
    </citation>
    <scope>NUCLEOTIDE SEQUENCE</scope>
    <source>
        <strain evidence="5">ATCC 700773</strain>
    </source>
</reference>
<dbReference type="Gene3D" id="3.90.700.10">
    <property type="entry name" value="Succinate dehydrogenase/fumarate reductase flavoprotein, catalytic domain"/>
    <property type="match status" value="1"/>
</dbReference>
<keyword evidence="3" id="KW-0560">Oxidoreductase</keyword>
<dbReference type="GO" id="GO:0050660">
    <property type="term" value="F:flavin adenine dinucleotide binding"/>
    <property type="evidence" value="ECO:0007669"/>
    <property type="project" value="TreeGrafter"/>
</dbReference>
<keyword evidence="2" id="KW-0285">Flavoprotein</keyword>
<dbReference type="InterPro" id="IPR027477">
    <property type="entry name" value="Succ_DH/fumarate_Rdtase_cat_sf"/>
</dbReference>
<dbReference type="GO" id="GO:0009061">
    <property type="term" value="P:anaerobic respiration"/>
    <property type="evidence" value="ECO:0007669"/>
    <property type="project" value="TreeGrafter"/>
</dbReference>
<dbReference type="InterPro" id="IPR003953">
    <property type="entry name" value="FAD-dep_OxRdtase_2_FAD-bd"/>
</dbReference>
<sequence>MKACGTISNLKAYRVETVILGSGAAGFNAADLLHKGGAKDIVLVTESIRAGTSRNTGSDKQTYYKLSLAGSDLDSIRALAGDLFKGRCVDGDIALCEASLSAPSFLRLADMGVPFPQNRYGEYIGYKTDHDPFRRATSAGPYTSKFMTECLEKAVLADSIEIADGLQCVKILVKNNQVKGIVVLSRKTAELSVIFCRSLVLATGGPAGIYSMSVYPESQYGATGIAFEAGCKGKNLTEWQYGLASVKPRWNVSGSYMQVLPRFVSVDKNNNEYDFLSDYPYSRPEMLSRVFLKGYQWPFDIRKLEKGSSIIDMLCHLEIEKGRKVYLDYTHNPDGKEIPWKELSEEARSYLESSGATEDTPVKRLRKLNEPAYNFYLDKGVDLEKEYLEISLSAQHNNGGLSIDAWWQSNVEGIFPVGECAASHGVYRPGGSALNAGQCGSRRAAAWILAKRTGDWECDTKGLDDQIRDVSVLLSDALSGSSDAREAYENAKQRMSLSGSAIRSADAIREALKFVCLSLENFKTFKVDRKSQIWILFEFRNALLTQKVYLASMLDYLENGGESRGSSLYSDPRGKIHPVNLDNRFIYNLEDEREPSVIQEASLVLGTDEAASKVVFSRRPPRPIPENDDFFENVWARYRSDKCVF</sequence>
<feature type="domain" description="FAD-dependent oxidoreductase 2 FAD-binding" evidence="4">
    <location>
        <begin position="17"/>
        <end position="434"/>
    </location>
</feature>
<dbReference type="AlphaFoldDB" id="A0A975F126"/>
<dbReference type="GO" id="GO:0009055">
    <property type="term" value="F:electron transfer activity"/>
    <property type="evidence" value="ECO:0007669"/>
    <property type="project" value="TreeGrafter"/>
</dbReference>
<evidence type="ECO:0000259" key="4">
    <source>
        <dbReference type="Pfam" id="PF00890"/>
    </source>
</evidence>